<sequence length="194" mass="21374">MKSILTALLLAIPALVVAEQEIIMYPLSPYFEFGKTNTFLISVKNTGDSRLPVPAGLKMEGGVTLPRTTISVMYSYIELTNGIPHIPSSGFCCALPSIETDLVIQALAESTEIDIHHQLHGDHFLNPEESVTYQINWTIPDPRQHPEFRPLVSAMAQVQFEFDDFGIITPCISLYQKPKSNQSTHSITASGGSE</sequence>
<evidence type="ECO:0000313" key="2">
    <source>
        <dbReference type="Proteomes" id="UP000464954"/>
    </source>
</evidence>
<dbReference type="RefSeq" id="WP_160626556.1">
    <property type="nucleotide sequence ID" value="NZ_CP047593.1"/>
</dbReference>
<accession>A0A6P1MB42</accession>
<dbReference type="KEGG" id="taer:GT409_02305"/>
<dbReference type="EMBL" id="CP047593">
    <property type="protein sequence ID" value="QHI68335.1"/>
    <property type="molecule type" value="Genomic_DNA"/>
</dbReference>
<name>A0A6P1MB42_9BACT</name>
<dbReference type="Proteomes" id="UP000464954">
    <property type="component" value="Chromosome"/>
</dbReference>
<organism evidence="1 2">
    <name type="scientific">Tichowtungia aerotolerans</name>
    <dbReference type="NCBI Taxonomy" id="2697043"/>
    <lineage>
        <taxon>Bacteria</taxon>
        <taxon>Pseudomonadati</taxon>
        <taxon>Kiritimatiellota</taxon>
        <taxon>Tichowtungiia</taxon>
        <taxon>Tichowtungiales</taxon>
        <taxon>Tichowtungiaceae</taxon>
        <taxon>Tichowtungia</taxon>
    </lineage>
</organism>
<gene>
    <name evidence="1" type="ORF">GT409_02305</name>
</gene>
<reference evidence="1 2" key="1">
    <citation type="submission" date="2020-01" db="EMBL/GenBank/DDBJ databases">
        <title>Ponticoccus aerotolerans gen. nov., sp. nov., an anaerobic bacterium and proposal of Ponticoccusceae fam. nov., Ponticoccusles ord. nov. and Ponticoccuse classis nov. in the phylum Kiritimatiellaeota.</title>
        <authorList>
            <person name="Zhou L.Y."/>
            <person name="Du Z.J."/>
        </authorList>
    </citation>
    <scope>NUCLEOTIDE SEQUENCE [LARGE SCALE GENOMIC DNA]</scope>
    <source>
        <strain evidence="1 2">S-5007</strain>
    </source>
</reference>
<dbReference type="AlphaFoldDB" id="A0A6P1MB42"/>
<protein>
    <submittedName>
        <fullName evidence="1">Uncharacterized protein</fullName>
    </submittedName>
</protein>
<proteinExistence type="predicted"/>
<keyword evidence="2" id="KW-1185">Reference proteome</keyword>
<evidence type="ECO:0000313" key="1">
    <source>
        <dbReference type="EMBL" id="QHI68335.1"/>
    </source>
</evidence>